<evidence type="ECO:0000256" key="1">
    <source>
        <dbReference type="SAM" id="Phobius"/>
    </source>
</evidence>
<comment type="caution">
    <text evidence="2">The sequence shown here is derived from an EMBL/GenBank/DDBJ whole genome shotgun (WGS) entry which is preliminary data.</text>
</comment>
<dbReference type="EMBL" id="BSUW01000001">
    <property type="protein sequence ID" value="GMA72993.1"/>
    <property type="molecule type" value="Genomic_DNA"/>
</dbReference>
<proteinExistence type="predicted"/>
<keyword evidence="1" id="KW-0812">Transmembrane</keyword>
<gene>
    <name evidence="2" type="ORF">GCM10025885_20420</name>
</gene>
<name>A0AA37XLY1_9ENTE</name>
<evidence type="ECO:0000313" key="3">
    <source>
        <dbReference type="Proteomes" id="UP001157039"/>
    </source>
</evidence>
<keyword evidence="1" id="KW-0472">Membrane</keyword>
<protein>
    <submittedName>
        <fullName evidence="2">Uncharacterized protein</fullName>
    </submittedName>
</protein>
<dbReference type="AlphaFoldDB" id="A0AA37XLY1"/>
<feature type="transmembrane region" description="Helical" evidence="1">
    <location>
        <begin position="23"/>
        <end position="41"/>
    </location>
</feature>
<accession>A0AA37XLY1</accession>
<evidence type="ECO:0000313" key="2">
    <source>
        <dbReference type="EMBL" id="GMA72993.1"/>
    </source>
</evidence>
<keyword evidence="1" id="KW-1133">Transmembrane helix</keyword>
<organism evidence="2 3">
    <name type="scientific">Tetragenococcus osmophilus</name>
    <dbReference type="NCBI Taxonomy" id="526944"/>
    <lineage>
        <taxon>Bacteria</taxon>
        <taxon>Bacillati</taxon>
        <taxon>Bacillota</taxon>
        <taxon>Bacilli</taxon>
        <taxon>Lactobacillales</taxon>
        <taxon>Enterococcaceae</taxon>
        <taxon>Tetragenococcus</taxon>
    </lineage>
</organism>
<sequence>MAQGNKGVKAKVQQLGSNLSSMVMPNIGAFIAWGSLPLYLFRMVSYQTSNSLQ</sequence>
<reference evidence="2 3" key="1">
    <citation type="journal article" date="2014" name="Int. J. Syst. Evol. Microbiol.">
        <title>Complete genome sequence of Corynebacterium casei LMG S-19264T (=DSM 44701T), isolated from a smear-ripened cheese.</title>
        <authorList>
            <consortium name="US DOE Joint Genome Institute (JGI-PGF)"/>
            <person name="Walter F."/>
            <person name="Albersmeier A."/>
            <person name="Kalinowski J."/>
            <person name="Ruckert C."/>
        </authorList>
    </citation>
    <scope>NUCLEOTIDE SEQUENCE [LARGE SCALE GENOMIC DNA]</scope>
    <source>
        <strain evidence="2 3">NBRC 114545</strain>
    </source>
</reference>
<dbReference type="Proteomes" id="UP001157039">
    <property type="component" value="Unassembled WGS sequence"/>
</dbReference>